<comment type="caution">
    <text evidence="2">The sequence shown here is derived from an EMBL/GenBank/DDBJ whole genome shotgun (WGS) entry which is preliminary data.</text>
</comment>
<proteinExistence type="predicted"/>
<dbReference type="EMBL" id="CAXLJM020000103">
    <property type="protein sequence ID" value="CAL8134171.1"/>
    <property type="molecule type" value="Genomic_DNA"/>
</dbReference>
<name>A0ABP1RRU2_9HEXA</name>
<feature type="compositionally biased region" description="Acidic residues" evidence="1">
    <location>
        <begin position="70"/>
        <end position="86"/>
    </location>
</feature>
<protein>
    <submittedName>
        <fullName evidence="2">Uncharacterized protein</fullName>
    </submittedName>
</protein>
<gene>
    <name evidence="2" type="ORF">ODALV1_LOCUS25404</name>
</gene>
<organism evidence="2 3">
    <name type="scientific">Orchesella dallaii</name>
    <dbReference type="NCBI Taxonomy" id="48710"/>
    <lineage>
        <taxon>Eukaryota</taxon>
        <taxon>Metazoa</taxon>
        <taxon>Ecdysozoa</taxon>
        <taxon>Arthropoda</taxon>
        <taxon>Hexapoda</taxon>
        <taxon>Collembola</taxon>
        <taxon>Entomobryomorpha</taxon>
        <taxon>Entomobryoidea</taxon>
        <taxon>Orchesellidae</taxon>
        <taxon>Orchesellinae</taxon>
        <taxon>Orchesella</taxon>
    </lineage>
</organism>
<accession>A0ABP1RRU2</accession>
<reference evidence="2 3" key="1">
    <citation type="submission" date="2024-08" db="EMBL/GenBank/DDBJ databases">
        <authorList>
            <person name="Cucini C."/>
            <person name="Frati F."/>
        </authorList>
    </citation>
    <scope>NUCLEOTIDE SEQUENCE [LARGE SCALE GENOMIC DNA]</scope>
</reference>
<evidence type="ECO:0000313" key="3">
    <source>
        <dbReference type="Proteomes" id="UP001642540"/>
    </source>
</evidence>
<feature type="region of interest" description="Disordered" evidence="1">
    <location>
        <begin position="65"/>
        <end position="86"/>
    </location>
</feature>
<evidence type="ECO:0000256" key="1">
    <source>
        <dbReference type="SAM" id="MobiDB-lite"/>
    </source>
</evidence>
<sequence>MPFLLTPEEIKTSTECAELFKTDWETAMELLYCCTQWFPGMKVENSEEKGSSDMKRKIRPFFSSNASSDAAEEDDWNDDVDFDDTT</sequence>
<keyword evidence="3" id="KW-1185">Reference proteome</keyword>
<evidence type="ECO:0000313" key="2">
    <source>
        <dbReference type="EMBL" id="CAL8134171.1"/>
    </source>
</evidence>
<dbReference type="Proteomes" id="UP001642540">
    <property type="component" value="Unassembled WGS sequence"/>
</dbReference>